<dbReference type="AlphaFoldDB" id="A0A023G868"/>
<dbReference type="PANTHER" id="PTHR32019:SF2">
    <property type="entry name" value="R3H DOMAIN-CONTAINING PROTEIN 4"/>
    <property type="match status" value="1"/>
</dbReference>
<feature type="domain" description="R3H-associated N-terminal" evidence="1">
    <location>
        <begin position="74"/>
        <end position="183"/>
    </location>
</feature>
<accession>A0A023G868</accession>
<dbReference type="GO" id="GO:0003676">
    <property type="term" value="F:nucleic acid binding"/>
    <property type="evidence" value="ECO:0007669"/>
    <property type="project" value="InterPro"/>
</dbReference>
<proteinExistence type="evidence at transcript level"/>
<dbReference type="EMBL" id="GBBM01005411">
    <property type="protein sequence ID" value="JAC30007.1"/>
    <property type="molecule type" value="mRNA"/>
</dbReference>
<dbReference type="Pfam" id="PF13902">
    <property type="entry name" value="R3H-assoc"/>
    <property type="match status" value="1"/>
</dbReference>
<organism evidence="2">
    <name type="scientific">Amblyomma triste</name>
    <name type="common">Neotropical tick</name>
    <dbReference type="NCBI Taxonomy" id="251400"/>
    <lineage>
        <taxon>Eukaryota</taxon>
        <taxon>Metazoa</taxon>
        <taxon>Ecdysozoa</taxon>
        <taxon>Arthropoda</taxon>
        <taxon>Chelicerata</taxon>
        <taxon>Arachnida</taxon>
        <taxon>Acari</taxon>
        <taxon>Parasitiformes</taxon>
        <taxon>Ixodida</taxon>
        <taxon>Ixodoidea</taxon>
        <taxon>Ixodidae</taxon>
        <taxon>Amblyomminae</taxon>
        <taxon>Amblyomma</taxon>
    </lineage>
</organism>
<evidence type="ECO:0000259" key="1">
    <source>
        <dbReference type="Pfam" id="PF13902"/>
    </source>
</evidence>
<dbReference type="InterPro" id="IPR025952">
    <property type="entry name" value="R3H-assoc_dom"/>
</dbReference>
<dbReference type="InterPro" id="IPR036867">
    <property type="entry name" value="R3H_dom_sf"/>
</dbReference>
<dbReference type="InterPro" id="IPR039629">
    <property type="entry name" value="R3HDM4"/>
</dbReference>
<reference evidence="2" key="1">
    <citation type="submission" date="2014-03" db="EMBL/GenBank/DDBJ databases">
        <title>The sialotranscriptome of Amblyomma triste, Amblyomma parvum and Amblyomma cajennense ticks, uncovered by 454-based RNA-seq.</title>
        <authorList>
            <person name="Garcia G.R."/>
            <person name="Gardinassi L.G."/>
            <person name="Ribeiro J.M."/>
            <person name="Anatriello E."/>
            <person name="Ferreira B.R."/>
            <person name="Moreira H.N."/>
            <person name="Mafra C."/>
            <person name="Olegario M.M."/>
            <person name="Szabo P.J."/>
            <person name="Miranda-Santos I.K."/>
            <person name="Maruyama S.R."/>
        </authorList>
    </citation>
    <scope>NUCLEOTIDE SEQUENCE</scope>
    <source>
        <strain evidence="2">Mato Grasso do Sul</strain>
        <tissue evidence="2">Salivary glands</tissue>
    </source>
</reference>
<evidence type="ECO:0000313" key="2">
    <source>
        <dbReference type="EMBL" id="JAC30007.1"/>
    </source>
</evidence>
<dbReference type="PANTHER" id="PTHR32019">
    <property type="entry name" value="R3H DOMAIN-CONTAINING PROTEIN 4"/>
    <property type="match status" value="1"/>
</dbReference>
<sequence>MGVIRNGANVKDPFNGTASYDVLDGFTSHDEGEEPAPLVDHLHQLSGLVPRRRAVRRAAPAACGDVVGLSSRGKHQHRSTRKGRRLDNERFLHTLAEEEDDVDGQLSIDDFMHRSVSAFSRLLADPDNHEVWDEVLNCRGQLQQELEDRQPDVTVAEGTGSSLPVDGCCFQRLDAALRTVLRKQRVPLGTLCLLESQLCVGFEREPLGEQRYQLATSFERLLLHALCQYMSLLAHSYDAEGKRWTRVRNGRTEFCRPSESLSAYLERHWARNGAAAAC</sequence>
<dbReference type="SUPFAM" id="SSF82708">
    <property type="entry name" value="R3H domain"/>
    <property type="match status" value="1"/>
</dbReference>
<protein>
    <recommendedName>
        <fullName evidence="1">R3H-associated N-terminal domain-containing protein</fullName>
    </recommendedName>
</protein>
<name>A0A023G868_AMBTT</name>